<comment type="caution">
    <text evidence="3">The sequence shown here is derived from an EMBL/GenBank/DDBJ whole genome shotgun (WGS) entry which is preliminary data.</text>
</comment>
<keyword evidence="4" id="KW-1185">Reference proteome</keyword>
<dbReference type="PANTHER" id="PTHR44196:SF1">
    <property type="entry name" value="DEHYDROGENASE_REDUCTASE SDR FAMILY MEMBER 7B"/>
    <property type="match status" value="1"/>
</dbReference>
<dbReference type="Pfam" id="PF00106">
    <property type="entry name" value="adh_short"/>
    <property type="match status" value="1"/>
</dbReference>
<dbReference type="Proteomes" id="UP001620295">
    <property type="component" value="Unassembled WGS sequence"/>
</dbReference>
<dbReference type="PANTHER" id="PTHR44196">
    <property type="entry name" value="DEHYDROGENASE/REDUCTASE SDR FAMILY MEMBER 7B"/>
    <property type="match status" value="1"/>
</dbReference>
<protein>
    <submittedName>
        <fullName evidence="3">SDR family NAD(P)-dependent oxidoreductase</fullName>
    </submittedName>
</protein>
<dbReference type="Gene3D" id="3.40.50.720">
    <property type="entry name" value="NAD(P)-binding Rossmann-like Domain"/>
    <property type="match status" value="1"/>
</dbReference>
<dbReference type="InterPro" id="IPR036291">
    <property type="entry name" value="NAD(P)-bd_dom_sf"/>
</dbReference>
<name>A0ABW8MAW5_9ACTN</name>
<accession>A0ABW8MAW5</accession>
<sequence length="85" mass="8476">MTAARPDPQVVVVTGASAGIGRATARAFGARGAAVALLARGQRGLEQAAQEVRTAGGRALPLVVDVADAEAVDSAAQQVEDRLGP</sequence>
<evidence type="ECO:0000313" key="4">
    <source>
        <dbReference type="Proteomes" id="UP001620295"/>
    </source>
</evidence>
<keyword evidence="2" id="KW-0560">Oxidoreductase</keyword>
<dbReference type="RefSeq" id="WP_404749959.1">
    <property type="nucleotide sequence ID" value="NZ_JBJDQH010000733.1"/>
</dbReference>
<dbReference type="EMBL" id="JBJDQH010000733">
    <property type="protein sequence ID" value="MFK4274455.1"/>
    <property type="molecule type" value="Genomic_DNA"/>
</dbReference>
<evidence type="ECO:0000256" key="2">
    <source>
        <dbReference type="ARBA" id="ARBA00023002"/>
    </source>
</evidence>
<gene>
    <name evidence="3" type="ORF">ACI2L5_57960</name>
</gene>
<comment type="similarity">
    <text evidence="1">Belongs to the short-chain dehydrogenases/reductases (SDR) family.</text>
</comment>
<evidence type="ECO:0000313" key="3">
    <source>
        <dbReference type="EMBL" id="MFK4274455.1"/>
    </source>
</evidence>
<dbReference type="SUPFAM" id="SSF51735">
    <property type="entry name" value="NAD(P)-binding Rossmann-fold domains"/>
    <property type="match status" value="1"/>
</dbReference>
<dbReference type="InterPro" id="IPR002347">
    <property type="entry name" value="SDR_fam"/>
</dbReference>
<organism evidence="3 4">
    <name type="scientific">Streptomyces milbemycinicus</name>
    <dbReference type="NCBI Taxonomy" id="476552"/>
    <lineage>
        <taxon>Bacteria</taxon>
        <taxon>Bacillati</taxon>
        <taxon>Actinomycetota</taxon>
        <taxon>Actinomycetes</taxon>
        <taxon>Kitasatosporales</taxon>
        <taxon>Streptomycetaceae</taxon>
        <taxon>Streptomyces</taxon>
    </lineage>
</organism>
<reference evidence="3 4" key="1">
    <citation type="submission" date="2024-11" db="EMBL/GenBank/DDBJ databases">
        <title>The Natural Products Discovery Center: Release of the First 8490 Sequenced Strains for Exploring Actinobacteria Biosynthetic Diversity.</title>
        <authorList>
            <person name="Kalkreuter E."/>
            <person name="Kautsar S.A."/>
            <person name="Yang D."/>
            <person name="Bader C.D."/>
            <person name="Teijaro C.N."/>
            <person name="Fluegel L."/>
            <person name="Davis C.M."/>
            <person name="Simpson J.R."/>
            <person name="Lauterbach L."/>
            <person name="Steele A.D."/>
            <person name="Gui C."/>
            <person name="Meng S."/>
            <person name="Li G."/>
            <person name="Viehrig K."/>
            <person name="Ye F."/>
            <person name="Su P."/>
            <person name="Kiefer A.F."/>
            <person name="Nichols A."/>
            <person name="Cepeda A.J."/>
            <person name="Yan W."/>
            <person name="Fan B."/>
            <person name="Jiang Y."/>
            <person name="Adhikari A."/>
            <person name="Zheng C.-J."/>
            <person name="Schuster L."/>
            <person name="Cowan T.M."/>
            <person name="Smanski M.J."/>
            <person name="Chevrette M.G."/>
            <person name="De Carvalho L.P.S."/>
            <person name="Shen B."/>
        </authorList>
    </citation>
    <scope>NUCLEOTIDE SEQUENCE [LARGE SCALE GENOMIC DNA]</scope>
    <source>
        <strain evidence="3 4">NPDC020863</strain>
    </source>
</reference>
<proteinExistence type="inferred from homology"/>
<feature type="non-terminal residue" evidence="3">
    <location>
        <position position="85"/>
    </location>
</feature>
<evidence type="ECO:0000256" key="1">
    <source>
        <dbReference type="ARBA" id="ARBA00006484"/>
    </source>
</evidence>